<evidence type="ECO:0000256" key="4">
    <source>
        <dbReference type="ARBA" id="ARBA00019195"/>
    </source>
</evidence>
<dbReference type="SUPFAM" id="SSF50978">
    <property type="entry name" value="WD40 repeat-like"/>
    <property type="match status" value="1"/>
</dbReference>
<feature type="non-terminal residue" evidence="17">
    <location>
        <position position="1"/>
    </location>
</feature>
<evidence type="ECO:0000256" key="6">
    <source>
        <dbReference type="ARBA" id="ARBA00022574"/>
    </source>
</evidence>
<evidence type="ECO:0000313" key="16">
    <source>
        <dbReference type="Proteomes" id="UP000245341"/>
    </source>
</evidence>
<dbReference type="Proteomes" id="UP000245341">
    <property type="component" value="Unplaced"/>
</dbReference>
<comment type="function">
    <text evidence="14">As a component of the GATOR2 complex, functions as an activator of the amino acid-sensing branch of the mTORC1 signaling pathway. The GATOR2 complex indirectly activates mTORC1 through the inhibition of the GATOR1 subcomplex. GATOR2 probably acts as an E3 ubiquitin-protein ligase toward GATOR1. In the presence of abundant amino acids, the GATOR2 complex mediates ubiquitination of the NPRL2 core component of the GATOR1 complex, leading to GATOR1 inactivation. In the absence of amino acids, GATOR2 is inhibited, activating the GATOR1 complex. Within the GATOR2 complex, SEC13 and SEH1L are required to stabilize the complex.</text>
</comment>
<dbReference type="GO" id="GO:0006606">
    <property type="term" value="P:protein import into nucleus"/>
    <property type="evidence" value="ECO:0007669"/>
    <property type="project" value="TreeGrafter"/>
</dbReference>
<organism evidence="16 17">
    <name type="scientific">Leptonychotes weddellii</name>
    <name type="common">Weddell seal</name>
    <name type="synonym">Otaria weddellii</name>
    <dbReference type="NCBI Taxonomy" id="9713"/>
    <lineage>
        <taxon>Eukaryota</taxon>
        <taxon>Metazoa</taxon>
        <taxon>Chordata</taxon>
        <taxon>Craniata</taxon>
        <taxon>Vertebrata</taxon>
        <taxon>Euteleostomi</taxon>
        <taxon>Mammalia</taxon>
        <taxon>Eutheria</taxon>
        <taxon>Laurasiatheria</taxon>
        <taxon>Carnivora</taxon>
        <taxon>Caniformia</taxon>
        <taxon>Pinnipedia</taxon>
        <taxon>Phocidae</taxon>
        <taxon>Monachinae</taxon>
        <taxon>Lobodontini</taxon>
        <taxon>Leptonychotes</taxon>
    </lineage>
</organism>
<dbReference type="GO" id="GO:0032527">
    <property type="term" value="P:protein exit from endoplasmic reticulum"/>
    <property type="evidence" value="ECO:0007669"/>
    <property type="project" value="TreeGrafter"/>
</dbReference>
<sequence length="216" mass="23385">FIKTAVLHNPVLRIGGEIHCSFGSAEAVLCCKAKGQSSQSPSLQIGCNAVSWAPAVVPGSLIDQPSGQKPNYIKKFASGGCDNLIKLWKEEEDGQWKEEQKLEAHSDWVRDVAWAPSIGLPTSTIASCSQDGRVFIWTCDDTSGNTWSPKLLHKFSDVVWHVSWSITANILAVSGGDNKVTLWKESVDGQWVCISDVNKGQGSVSASVTEGQQNEQ</sequence>
<evidence type="ECO:0000256" key="1">
    <source>
        <dbReference type="ARBA" id="ARBA00004567"/>
    </source>
</evidence>
<dbReference type="OrthoDB" id="364224at2759"/>
<dbReference type="GO" id="GO:0031080">
    <property type="term" value="C:nuclear pore outer ring"/>
    <property type="evidence" value="ECO:0007669"/>
    <property type="project" value="TreeGrafter"/>
</dbReference>
<dbReference type="RefSeq" id="XP_030890039.1">
    <property type="nucleotide sequence ID" value="XM_031034179.1"/>
</dbReference>
<keyword evidence="16" id="KW-1185">Reference proteome</keyword>
<evidence type="ECO:0000313" key="17">
    <source>
        <dbReference type="RefSeq" id="XP_030890039.1"/>
    </source>
</evidence>
<comment type="subcellular location">
    <subcellularLocation>
        <location evidence="2">Lysosome membrane</location>
    </subcellularLocation>
    <subcellularLocation>
        <location evidence="1">Nucleus</location>
        <location evidence="1">Nuclear pore complex</location>
    </subcellularLocation>
</comment>
<dbReference type="GO" id="GO:0090114">
    <property type="term" value="P:COPII-coated vesicle budding"/>
    <property type="evidence" value="ECO:0007669"/>
    <property type="project" value="TreeGrafter"/>
</dbReference>
<dbReference type="PROSITE" id="PS50294">
    <property type="entry name" value="WD_REPEATS_REGION"/>
    <property type="match status" value="1"/>
</dbReference>
<evidence type="ECO:0000256" key="2">
    <source>
        <dbReference type="ARBA" id="ARBA00004656"/>
    </source>
</evidence>
<evidence type="ECO:0000256" key="11">
    <source>
        <dbReference type="ARBA" id="ARBA00023132"/>
    </source>
</evidence>
<keyword evidence="7" id="KW-0677">Repeat</keyword>
<dbReference type="PANTHER" id="PTHR11024:SF2">
    <property type="entry name" value="PROTEIN SEC13 HOMOLOG"/>
    <property type="match status" value="1"/>
</dbReference>
<evidence type="ECO:0000256" key="9">
    <source>
        <dbReference type="ARBA" id="ARBA00022927"/>
    </source>
</evidence>
<keyword evidence="11" id="KW-0906">Nuclear pore complex</keyword>
<dbReference type="AlphaFoldDB" id="A0A7F8RA16"/>
<evidence type="ECO:0000256" key="5">
    <source>
        <dbReference type="ARBA" id="ARBA00022448"/>
    </source>
</evidence>
<dbReference type="PANTHER" id="PTHR11024">
    <property type="entry name" value="NUCLEAR PORE COMPLEX PROTEIN SEC13 / SEH1 FAMILY MEMBER"/>
    <property type="match status" value="1"/>
</dbReference>
<dbReference type="PROSITE" id="PS50082">
    <property type="entry name" value="WD_REPEATS_2"/>
    <property type="match status" value="1"/>
</dbReference>
<dbReference type="Pfam" id="PF00400">
    <property type="entry name" value="WD40"/>
    <property type="match status" value="2"/>
</dbReference>
<dbReference type="GO" id="GO:0005198">
    <property type="term" value="F:structural molecule activity"/>
    <property type="evidence" value="ECO:0007669"/>
    <property type="project" value="InterPro"/>
</dbReference>
<dbReference type="Gene3D" id="2.130.10.10">
    <property type="entry name" value="YVTN repeat-like/Quinoprotein amine dehydrogenase"/>
    <property type="match status" value="1"/>
</dbReference>
<evidence type="ECO:0000256" key="10">
    <source>
        <dbReference type="ARBA" id="ARBA00023010"/>
    </source>
</evidence>
<dbReference type="KEGG" id="lww:102738701"/>
<dbReference type="InterPro" id="IPR036322">
    <property type="entry name" value="WD40_repeat_dom_sf"/>
</dbReference>
<keyword evidence="13" id="KW-0539">Nucleus</keyword>
<evidence type="ECO:0000256" key="15">
    <source>
        <dbReference type="PROSITE-ProRule" id="PRU00221"/>
    </source>
</evidence>
<gene>
    <name evidence="17" type="primary">SEC13</name>
</gene>
<keyword evidence="10" id="KW-0811">Translocation</keyword>
<evidence type="ECO:0000256" key="13">
    <source>
        <dbReference type="ARBA" id="ARBA00023242"/>
    </source>
</evidence>
<dbReference type="GO" id="GO:0005765">
    <property type="term" value="C:lysosomal membrane"/>
    <property type="evidence" value="ECO:0007669"/>
    <property type="project" value="UniProtKB-SubCell"/>
</dbReference>
<dbReference type="GO" id="GO:0030127">
    <property type="term" value="C:COPII vesicle coat"/>
    <property type="evidence" value="ECO:0007669"/>
    <property type="project" value="TreeGrafter"/>
</dbReference>
<keyword evidence="8" id="KW-0509">mRNA transport</keyword>
<proteinExistence type="inferred from homology"/>
<comment type="similarity">
    <text evidence="3">Belongs to the WD repeat SEC13 family.</text>
</comment>
<evidence type="ECO:0000256" key="3">
    <source>
        <dbReference type="ARBA" id="ARBA00010102"/>
    </source>
</evidence>
<dbReference type="InterPro" id="IPR001680">
    <property type="entry name" value="WD40_rpt"/>
</dbReference>
<keyword evidence="6 15" id="KW-0853">WD repeat</keyword>
<name>A0A7F8RA16_LEPWE</name>
<dbReference type="InterPro" id="IPR037363">
    <property type="entry name" value="Sec13/Seh1_fam"/>
</dbReference>
<evidence type="ECO:0000256" key="8">
    <source>
        <dbReference type="ARBA" id="ARBA00022816"/>
    </source>
</evidence>
<evidence type="ECO:0000256" key="14">
    <source>
        <dbReference type="ARBA" id="ARBA00045501"/>
    </source>
</evidence>
<evidence type="ECO:0000256" key="12">
    <source>
        <dbReference type="ARBA" id="ARBA00023228"/>
    </source>
</evidence>
<protein>
    <recommendedName>
        <fullName evidence="4">Protein SEC13 homolog</fullName>
    </recommendedName>
</protein>
<feature type="repeat" description="WD" evidence="15">
    <location>
        <begin position="102"/>
        <end position="137"/>
    </location>
</feature>
<dbReference type="SMART" id="SM00320">
    <property type="entry name" value="WD40"/>
    <property type="match status" value="3"/>
</dbReference>
<keyword evidence="12" id="KW-0458">Lysosome</keyword>
<dbReference type="GO" id="GO:0051028">
    <property type="term" value="P:mRNA transport"/>
    <property type="evidence" value="ECO:0007669"/>
    <property type="project" value="UniProtKB-KW"/>
</dbReference>
<keyword evidence="5" id="KW-0813">Transport</keyword>
<keyword evidence="9" id="KW-0653">Protein transport</keyword>
<dbReference type="GO" id="GO:0032008">
    <property type="term" value="P:positive regulation of TOR signaling"/>
    <property type="evidence" value="ECO:0007669"/>
    <property type="project" value="TreeGrafter"/>
</dbReference>
<dbReference type="InterPro" id="IPR015943">
    <property type="entry name" value="WD40/YVTN_repeat-like_dom_sf"/>
</dbReference>
<accession>A0A7F8RA16</accession>
<dbReference type="GeneID" id="102738701"/>
<dbReference type="CTD" id="6396"/>
<evidence type="ECO:0000256" key="7">
    <source>
        <dbReference type="ARBA" id="ARBA00022737"/>
    </source>
</evidence>
<reference evidence="17" key="1">
    <citation type="submission" date="2025-08" db="UniProtKB">
        <authorList>
            <consortium name="RefSeq"/>
        </authorList>
    </citation>
    <scope>IDENTIFICATION</scope>
    <source>
        <tissue evidence="17">Liver</tissue>
    </source>
</reference>